<dbReference type="EMBL" id="OZ034820">
    <property type="protein sequence ID" value="CAL1401500.1"/>
    <property type="molecule type" value="Genomic_DNA"/>
</dbReference>
<sequence>MILCSGRMDELLLPLYVFFKRYPNNIPSNPTNTTNINDTPPRFLLPSRLISSCNQKIPSGVRRIPRHKS</sequence>
<proteinExistence type="predicted"/>
<dbReference type="Proteomes" id="UP001497516">
    <property type="component" value="Chromosome 7"/>
</dbReference>
<organism evidence="1 2">
    <name type="scientific">Linum trigynum</name>
    <dbReference type="NCBI Taxonomy" id="586398"/>
    <lineage>
        <taxon>Eukaryota</taxon>
        <taxon>Viridiplantae</taxon>
        <taxon>Streptophyta</taxon>
        <taxon>Embryophyta</taxon>
        <taxon>Tracheophyta</taxon>
        <taxon>Spermatophyta</taxon>
        <taxon>Magnoliopsida</taxon>
        <taxon>eudicotyledons</taxon>
        <taxon>Gunneridae</taxon>
        <taxon>Pentapetalae</taxon>
        <taxon>rosids</taxon>
        <taxon>fabids</taxon>
        <taxon>Malpighiales</taxon>
        <taxon>Linaceae</taxon>
        <taxon>Linum</taxon>
    </lineage>
</organism>
<dbReference type="AlphaFoldDB" id="A0AAV2FVC5"/>
<accession>A0AAV2FVC5</accession>
<protein>
    <submittedName>
        <fullName evidence="1">Uncharacterized protein</fullName>
    </submittedName>
</protein>
<name>A0AAV2FVC5_9ROSI</name>
<gene>
    <name evidence="1" type="ORF">LTRI10_LOCUS41553</name>
</gene>
<evidence type="ECO:0000313" key="2">
    <source>
        <dbReference type="Proteomes" id="UP001497516"/>
    </source>
</evidence>
<evidence type="ECO:0000313" key="1">
    <source>
        <dbReference type="EMBL" id="CAL1401500.1"/>
    </source>
</evidence>
<reference evidence="1 2" key="1">
    <citation type="submission" date="2024-04" db="EMBL/GenBank/DDBJ databases">
        <authorList>
            <person name="Fracassetti M."/>
        </authorList>
    </citation>
    <scope>NUCLEOTIDE SEQUENCE [LARGE SCALE GENOMIC DNA]</scope>
</reference>
<keyword evidence="2" id="KW-1185">Reference proteome</keyword>